<dbReference type="Proteomes" id="UP000789803">
    <property type="component" value="Unassembled WGS sequence"/>
</dbReference>
<dbReference type="RefSeq" id="WP_229932684.1">
    <property type="nucleotide sequence ID" value="NZ_CAJHOF010000006.1"/>
</dbReference>
<evidence type="ECO:0000313" key="2">
    <source>
        <dbReference type="Proteomes" id="UP000789803"/>
    </source>
</evidence>
<evidence type="ECO:0000313" key="1">
    <source>
        <dbReference type="EMBL" id="CAD7288187.1"/>
    </source>
</evidence>
<dbReference type="EMBL" id="CAJHOF010000006">
    <property type="protein sequence ID" value="CAD7288187.1"/>
    <property type="molecule type" value="Genomic_DNA"/>
</dbReference>
<organism evidence="1 2">
    <name type="scientific">Campylobacter majalis</name>
    <dbReference type="NCBI Taxonomy" id="2790656"/>
    <lineage>
        <taxon>Bacteria</taxon>
        <taxon>Pseudomonadati</taxon>
        <taxon>Campylobacterota</taxon>
        <taxon>Epsilonproteobacteria</taxon>
        <taxon>Campylobacterales</taxon>
        <taxon>Campylobacteraceae</taxon>
        <taxon>Campylobacter</taxon>
    </lineage>
</organism>
<reference evidence="1 2" key="1">
    <citation type="submission" date="2020-11" db="EMBL/GenBank/DDBJ databases">
        <authorList>
            <person name="Peeters C."/>
        </authorList>
    </citation>
    <scope>NUCLEOTIDE SEQUENCE [LARGE SCALE GENOMIC DNA]</scope>
    <source>
        <strain evidence="1 2">LMG 7974</strain>
    </source>
</reference>
<proteinExistence type="predicted"/>
<name>A0ABM8Q5S8_9BACT</name>
<sequence length="65" mass="7858">MKPYNNTIIVPQWSITNVSPKYKNYMLVISENARHNYKEIYGYTIKIILFKQGKWRFVDGFMPLR</sequence>
<comment type="caution">
    <text evidence="1">The sequence shown here is derived from an EMBL/GenBank/DDBJ whole genome shotgun (WGS) entry which is preliminary data.</text>
</comment>
<keyword evidence="2" id="KW-1185">Reference proteome</keyword>
<gene>
    <name evidence="1" type="ORF">LMG7974_00878</name>
</gene>
<protein>
    <submittedName>
        <fullName evidence="1">Uncharacterized protein</fullName>
    </submittedName>
</protein>
<accession>A0ABM8Q5S8</accession>